<dbReference type="RefSeq" id="WP_146459019.1">
    <property type="nucleotide sequence ID" value="NZ_SJPW01000004.1"/>
</dbReference>
<proteinExistence type="predicted"/>
<dbReference type="Pfam" id="PF07587">
    <property type="entry name" value="PSD1"/>
    <property type="match status" value="1"/>
</dbReference>
<keyword evidence="2" id="KW-1133">Transmembrane helix</keyword>
<feature type="domain" description="DUF1549" evidence="3">
    <location>
        <begin position="363"/>
        <end position="542"/>
    </location>
</feature>
<keyword evidence="2" id="KW-0472">Membrane</keyword>
<feature type="transmembrane region" description="Helical" evidence="2">
    <location>
        <begin position="69"/>
        <end position="87"/>
    </location>
</feature>
<evidence type="ECO:0000259" key="3">
    <source>
        <dbReference type="Pfam" id="PF07583"/>
    </source>
</evidence>
<gene>
    <name evidence="5" type="ORF">Poly51_35940</name>
</gene>
<evidence type="ECO:0000313" key="5">
    <source>
        <dbReference type="EMBL" id="TWU54872.1"/>
    </source>
</evidence>
<dbReference type="InterPro" id="IPR011444">
    <property type="entry name" value="DUF1549"/>
</dbReference>
<reference evidence="5 6" key="1">
    <citation type="submission" date="2019-02" db="EMBL/GenBank/DDBJ databases">
        <title>Deep-cultivation of Planctomycetes and their phenomic and genomic characterization uncovers novel biology.</title>
        <authorList>
            <person name="Wiegand S."/>
            <person name="Jogler M."/>
            <person name="Boedeker C."/>
            <person name="Pinto D."/>
            <person name="Vollmers J."/>
            <person name="Rivas-Marin E."/>
            <person name="Kohn T."/>
            <person name="Peeters S.H."/>
            <person name="Heuer A."/>
            <person name="Rast P."/>
            <person name="Oberbeckmann S."/>
            <person name="Bunk B."/>
            <person name="Jeske O."/>
            <person name="Meyerdierks A."/>
            <person name="Storesund J.E."/>
            <person name="Kallscheuer N."/>
            <person name="Luecker S."/>
            <person name="Lage O.M."/>
            <person name="Pohl T."/>
            <person name="Merkel B.J."/>
            <person name="Hornburger P."/>
            <person name="Mueller R.-W."/>
            <person name="Bruemmer F."/>
            <person name="Labrenz M."/>
            <person name="Spormann A.M."/>
            <person name="Op Den Camp H."/>
            <person name="Overmann J."/>
            <person name="Amann R."/>
            <person name="Jetten M.S.M."/>
            <person name="Mascher T."/>
            <person name="Medema M.H."/>
            <person name="Devos D.P."/>
            <person name="Kaster A.-K."/>
            <person name="Ovreas L."/>
            <person name="Rohde M."/>
            <person name="Galperin M.Y."/>
            <person name="Jogler C."/>
        </authorList>
    </citation>
    <scope>NUCLEOTIDE SEQUENCE [LARGE SCALE GENOMIC DNA]</scope>
    <source>
        <strain evidence="5 6">Poly51</strain>
    </source>
</reference>
<dbReference type="InterPro" id="IPR022655">
    <property type="entry name" value="DUF1553"/>
</dbReference>
<dbReference type="EMBL" id="SJPW01000004">
    <property type="protein sequence ID" value="TWU54872.1"/>
    <property type="molecule type" value="Genomic_DNA"/>
</dbReference>
<feature type="domain" description="DUF1553" evidence="4">
    <location>
        <begin position="594"/>
        <end position="812"/>
    </location>
</feature>
<dbReference type="Proteomes" id="UP000318288">
    <property type="component" value="Unassembled WGS sequence"/>
</dbReference>
<keyword evidence="6" id="KW-1185">Reference proteome</keyword>
<keyword evidence="2" id="KW-0812">Transmembrane</keyword>
<dbReference type="PANTHER" id="PTHR35889">
    <property type="entry name" value="CYCLOINULO-OLIGOSACCHARIDE FRUCTANOTRANSFERASE-RELATED"/>
    <property type="match status" value="1"/>
</dbReference>
<dbReference type="PANTHER" id="PTHR35889:SF3">
    <property type="entry name" value="F-BOX DOMAIN-CONTAINING PROTEIN"/>
    <property type="match status" value="1"/>
</dbReference>
<comment type="caution">
    <text evidence="5">The sequence shown here is derived from an EMBL/GenBank/DDBJ whole genome shotgun (WGS) entry which is preliminary data.</text>
</comment>
<protein>
    <recommendedName>
        <fullName evidence="7">Cytochrome c domain-containing protein</fullName>
    </recommendedName>
</protein>
<feature type="region of interest" description="Disordered" evidence="1">
    <location>
        <begin position="152"/>
        <end position="172"/>
    </location>
</feature>
<sequence length="845" mass="93918">MTVHDPSSGFDRDDASLREQLRSVAETMRMPSDADQRIRERMAQCYKDAEQHAVPINIEAARSQRRAPAWLAFVVAASVMLAFFLLVPSGKAYSFEAMLRAIRDQPLVRAMLTQASGAESIGWLRQRGGVVVAVETRDRVVWWDDAQNKPGEFSRTTGAVPAPMDSASTDSLSDDPQMMLLQLLTAIRSQSGDLHWTIRSESWKEVGDLVELRVELEFNNHTSKETTYVFGIDPKSQVPQWVRIESSGITSTVQLRYPDSGPTSLASLGVKLPAVEMLLPKSADSIEVSEPELIASLPTTPAGETPRSKTPADEPNASAAPLGDNSSSSQANPMVATRLAARRWQSTSAVEVPTLTQDMVSRVDQRLEELWRQRSVDPVDPADSYQLTRRLYLDLTGRVPRIHEIKSSLDLEPSALVEELLASREFSNHMATVWSRLLLPEAVDLSQFGGVEAFNAWLANQFADNVGYDEIVRQLLQAEGRVGESGPVLFYTALQLKPDELAKQTARVFLGSRIDCAQCHDHPTDDWTQQDFWAYAAFFARISRPEGRMEAMSPVLRVRDVPRGDVKIPDTEQIVQPRFLGGEAFAEQPGEALRRQALSKWMTNSRQFSRATVNHVWTHFFGVGLVDPADDFGPHNPSVSPELLDELAEFLIQCDFDLRELVRVITSSGAYRLGSESEVHSADQLRYYAQMNTKWLTAEQLYDALMTSTRSTQSFVATDETMTSMMFADTSRAAFIEKFKAPRGSAIDYQAGIPQALSMMNGLLTLQATEAESSGMMNALSAPFFTDSQRVETIFMAVVSRPPASEELDTILPMLDSAASVEEKQQVLSDLFWAILNTAEFSTNH</sequence>
<evidence type="ECO:0008006" key="7">
    <source>
        <dbReference type="Google" id="ProtNLM"/>
    </source>
</evidence>
<evidence type="ECO:0000313" key="6">
    <source>
        <dbReference type="Proteomes" id="UP000318288"/>
    </source>
</evidence>
<dbReference type="Pfam" id="PF07583">
    <property type="entry name" value="PSCyt2"/>
    <property type="match status" value="1"/>
</dbReference>
<evidence type="ECO:0000256" key="1">
    <source>
        <dbReference type="SAM" id="MobiDB-lite"/>
    </source>
</evidence>
<organism evidence="5 6">
    <name type="scientific">Rubripirellula tenax</name>
    <dbReference type="NCBI Taxonomy" id="2528015"/>
    <lineage>
        <taxon>Bacteria</taxon>
        <taxon>Pseudomonadati</taxon>
        <taxon>Planctomycetota</taxon>
        <taxon>Planctomycetia</taxon>
        <taxon>Pirellulales</taxon>
        <taxon>Pirellulaceae</taxon>
        <taxon>Rubripirellula</taxon>
    </lineage>
</organism>
<name>A0A5C6F0Q1_9BACT</name>
<feature type="region of interest" description="Disordered" evidence="1">
    <location>
        <begin position="290"/>
        <end position="333"/>
    </location>
</feature>
<dbReference type="OrthoDB" id="289126at2"/>
<evidence type="ECO:0000259" key="4">
    <source>
        <dbReference type="Pfam" id="PF07587"/>
    </source>
</evidence>
<accession>A0A5C6F0Q1</accession>
<dbReference type="AlphaFoldDB" id="A0A5C6F0Q1"/>
<evidence type="ECO:0000256" key="2">
    <source>
        <dbReference type="SAM" id="Phobius"/>
    </source>
</evidence>